<evidence type="ECO:0008006" key="3">
    <source>
        <dbReference type="Google" id="ProtNLM"/>
    </source>
</evidence>
<evidence type="ECO:0000313" key="2">
    <source>
        <dbReference type="Proteomes" id="UP000031982"/>
    </source>
</evidence>
<evidence type="ECO:0000313" key="1">
    <source>
        <dbReference type="EMBL" id="KIL79187.1"/>
    </source>
</evidence>
<keyword evidence="2" id="KW-1185">Reference proteome</keyword>
<organism evidence="1 2">
    <name type="scientific">Bacillus badius</name>
    <dbReference type="NCBI Taxonomy" id="1455"/>
    <lineage>
        <taxon>Bacteria</taxon>
        <taxon>Bacillati</taxon>
        <taxon>Bacillota</taxon>
        <taxon>Bacilli</taxon>
        <taxon>Bacillales</taxon>
        <taxon>Bacillaceae</taxon>
        <taxon>Pseudobacillus</taxon>
    </lineage>
</organism>
<reference evidence="1 2" key="1">
    <citation type="submission" date="2015-01" db="EMBL/GenBank/DDBJ databases">
        <title>Genome Assembly of Bacillus badius MTCC 1458.</title>
        <authorList>
            <person name="Verma A."/>
            <person name="Khatri I."/>
            <person name="Mual P."/>
            <person name="Subramanian S."/>
            <person name="Krishnamurthi S."/>
        </authorList>
    </citation>
    <scope>NUCLEOTIDE SEQUENCE [LARGE SCALE GENOMIC DNA]</scope>
    <source>
        <strain evidence="1 2">MTCC 1458</strain>
    </source>
</reference>
<dbReference type="Proteomes" id="UP000031982">
    <property type="component" value="Unassembled WGS sequence"/>
</dbReference>
<name>A0ABR5AWQ5_BACBA</name>
<protein>
    <recommendedName>
        <fullName evidence="3">Mobile element protein</fullName>
    </recommendedName>
</protein>
<gene>
    <name evidence="1" type="ORF">SD77_3053</name>
</gene>
<comment type="caution">
    <text evidence="1">The sequence shown here is derived from an EMBL/GenBank/DDBJ whole genome shotgun (WGS) entry which is preliminary data.</text>
</comment>
<sequence>MFLEDLPKNDRFSCPKWLKYTVKKLKYFVTSKGNILLFIDKILSKKARLLLNADVLFINIEKRKAKCLK</sequence>
<proteinExistence type="predicted"/>
<accession>A0ABR5AWQ5</accession>
<dbReference type="EMBL" id="JXLP01000003">
    <property type="protein sequence ID" value="KIL79187.1"/>
    <property type="molecule type" value="Genomic_DNA"/>
</dbReference>